<comment type="caution">
    <text evidence="1">The sequence shown here is derived from an EMBL/GenBank/DDBJ whole genome shotgun (WGS) entry which is preliminary data.</text>
</comment>
<protein>
    <submittedName>
        <fullName evidence="1">Uncharacterized protein</fullName>
    </submittedName>
</protein>
<proteinExistence type="predicted"/>
<dbReference type="Proteomes" id="UP000268891">
    <property type="component" value="Unassembled WGS sequence"/>
</dbReference>
<evidence type="ECO:0000313" key="1">
    <source>
        <dbReference type="EMBL" id="RRR46583.1"/>
    </source>
</evidence>
<accession>A0ACD2EPW1</accession>
<reference evidence="1" key="1">
    <citation type="submission" date="2018-11" db="EMBL/GenBank/DDBJ databases">
        <authorList>
            <person name="Sattar A."/>
            <person name="Zunita Z."/>
            <person name="Jalila A."/>
            <person name="Saleha A.A."/>
        </authorList>
    </citation>
    <scope>NUCLEOTIDE SEQUENCE</scope>
    <source>
        <strain evidence="1">F12-74</strain>
    </source>
</reference>
<sequence>METTQSGPGMLSGIAATAVLLAAGLAPVAAPEVSTHAVTEASAQVSTEVALTGSALIDGIDGIIADLAASDNTPGPADAFDIAGLFNAELAAAQGFFNSLFSLPGTLFNDVSNVVTSLVNLDFGMAFSEAVTIPQDIINYVLGLPGLVINTVFNMVVVLPGEYLFNFG</sequence>
<evidence type="ECO:0000313" key="2">
    <source>
        <dbReference type="Proteomes" id="UP000268891"/>
    </source>
</evidence>
<organism evidence="1 2">
    <name type="scientific">Mycolicibacter terrae</name>
    <dbReference type="NCBI Taxonomy" id="1788"/>
    <lineage>
        <taxon>Bacteria</taxon>
        <taxon>Bacillati</taxon>
        <taxon>Actinomycetota</taxon>
        <taxon>Actinomycetes</taxon>
        <taxon>Mycobacteriales</taxon>
        <taxon>Mycobacteriaceae</taxon>
        <taxon>Mycolicibacter</taxon>
    </lineage>
</organism>
<dbReference type="EMBL" id="RRZR01000009">
    <property type="protein sequence ID" value="RRR46583.1"/>
    <property type="molecule type" value="Genomic_DNA"/>
</dbReference>
<keyword evidence="2" id="KW-1185">Reference proteome</keyword>
<name>A0ACD2EPW1_9MYCO</name>
<gene>
    <name evidence="1" type="ORF">EHH44_07080</name>
</gene>